<proteinExistence type="predicted"/>
<evidence type="ECO:0000313" key="1">
    <source>
        <dbReference type="EMBL" id="CAB4169623.1"/>
    </source>
</evidence>
<organism evidence="2">
    <name type="scientific">uncultured Caudovirales phage</name>
    <dbReference type="NCBI Taxonomy" id="2100421"/>
    <lineage>
        <taxon>Viruses</taxon>
        <taxon>Duplodnaviria</taxon>
        <taxon>Heunggongvirae</taxon>
        <taxon>Uroviricota</taxon>
        <taxon>Caudoviricetes</taxon>
        <taxon>Peduoviridae</taxon>
        <taxon>Maltschvirus</taxon>
        <taxon>Maltschvirus maltsch</taxon>
    </lineage>
</organism>
<name>A0A6J5RYY0_9CAUD</name>
<sequence length="102" mass="11589">MNDTLATLHEDFLKLPYEDSNVEDRTARNALLAKIDAERESIAARIITQHNRELRNTNRIVVQDAIDEQFVLLDILVASFATDNFGAEHAMNSAHKLIERLS</sequence>
<reference evidence="2" key="1">
    <citation type="submission" date="2020-05" db="EMBL/GenBank/DDBJ databases">
        <authorList>
            <person name="Chiriac C."/>
            <person name="Salcher M."/>
            <person name="Ghai R."/>
            <person name="Kavagutti S V."/>
        </authorList>
    </citation>
    <scope>NUCLEOTIDE SEQUENCE</scope>
</reference>
<accession>A0A6J5RYY0</accession>
<evidence type="ECO:0000313" key="2">
    <source>
        <dbReference type="EMBL" id="CAB4197404.1"/>
    </source>
</evidence>
<protein>
    <submittedName>
        <fullName evidence="2">Uncharacterized protein</fullName>
    </submittedName>
</protein>
<gene>
    <name evidence="2" type="ORF">UFOVP1305_12</name>
    <name evidence="1" type="ORF">UFOVP896_50</name>
</gene>
<dbReference type="EMBL" id="LR796844">
    <property type="protein sequence ID" value="CAB4169623.1"/>
    <property type="molecule type" value="Genomic_DNA"/>
</dbReference>
<dbReference type="EMBL" id="LR797254">
    <property type="protein sequence ID" value="CAB4197404.1"/>
    <property type="molecule type" value="Genomic_DNA"/>
</dbReference>